<dbReference type="OrthoDB" id="2558943at2"/>
<gene>
    <name evidence="1" type="ORF">D7M11_14860</name>
</gene>
<evidence type="ECO:0008006" key="3">
    <source>
        <dbReference type="Google" id="ProtNLM"/>
    </source>
</evidence>
<dbReference type="RefSeq" id="WP_120748011.1">
    <property type="nucleotide sequence ID" value="NZ_RBAH01000009.1"/>
</dbReference>
<dbReference type="Proteomes" id="UP000282311">
    <property type="component" value="Unassembled WGS sequence"/>
</dbReference>
<reference evidence="1 2" key="1">
    <citation type="journal article" date="2007" name="Int. J. Syst. Evol. Microbiol.">
        <title>Paenibacillus ginsengarvi sp. nov., isolated from soil from ginseng cultivation.</title>
        <authorList>
            <person name="Yoon M.H."/>
            <person name="Ten L.N."/>
            <person name="Im W.T."/>
        </authorList>
    </citation>
    <scope>NUCLEOTIDE SEQUENCE [LARGE SCALE GENOMIC DNA]</scope>
    <source>
        <strain evidence="1 2">KCTC 13059</strain>
    </source>
</reference>
<dbReference type="EMBL" id="RBAH01000009">
    <property type="protein sequence ID" value="RKN84275.1"/>
    <property type="molecule type" value="Genomic_DNA"/>
</dbReference>
<accession>A0A3B0CDR1</accession>
<organism evidence="1 2">
    <name type="scientific">Paenibacillus ginsengarvi</name>
    <dbReference type="NCBI Taxonomy" id="400777"/>
    <lineage>
        <taxon>Bacteria</taxon>
        <taxon>Bacillati</taxon>
        <taxon>Bacillota</taxon>
        <taxon>Bacilli</taxon>
        <taxon>Bacillales</taxon>
        <taxon>Paenibacillaceae</taxon>
        <taxon>Paenibacillus</taxon>
    </lineage>
</organism>
<protein>
    <recommendedName>
        <fullName evidence="3">DUF4872 domain-containing protein</fullName>
    </recommendedName>
</protein>
<comment type="caution">
    <text evidence="1">The sequence shown here is derived from an EMBL/GenBank/DDBJ whole genome shotgun (WGS) entry which is preliminary data.</text>
</comment>
<evidence type="ECO:0000313" key="1">
    <source>
        <dbReference type="EMBL" id="RKN84275.1"/>
    </source>
</evidence>
<name>A0A3B0CDR1_9BACL</name>
<sequence>MTKVSLERLRFTGFHKSHVGAIRSCLEYWDIPVSAAWTYGITGNAFLSVVDEGMRAPNTGEPEAESYEAARLLGLKINGLHTFADQESFPRLQADAWQAARAALDRGLPVFAKDLDIGNETSVVYGYDETGYYTHSWHSGSGHEGAEQAIPWNMLGKSFCPCFSCARQRSGSPAIGSPSQAEERDDGLLVSLHWAEKTEPADDKTAIRTALDFALRHSARASYEWGGRRFYSGTAAIRKWKEHVQSETIECFYMGYYLDLFHESRHYAFLFWKEAGERIGGALTELFREAADQYGRIKDEYRALSGMFPWMQPRELLTDPDRRREALERLNRLESLEAGGYDMLEQIRDKL</sequence>
<proteinExistence type="predicted"/>
<keyword evidence="2" id="KW-1185">Reference proteome</keyword>
<dbReference type="AlphaFoldDB" id="A0A3B0CDR1"/>
<evidence type="ECO:0000313" key="2">
    <source>
        <dbReference type="Proteomes" id="UP000282311"/>
    </source>
</evidence>